<protein>
    <submittedName>
        <fullName evidence="1">Uncharacterized protein</fullName>
    </submittedName>
</protein>
<keyword evidence="2" id="KW-1185">Reference proteome</keyword>
<reference evidence="1" key="1">
    <citation type="submission" date="2023-04" db="EMBL/GenBank/DDBJ databases">
        <title>Draft Genome sequencing of Naganishia species isolated from polar environments using Oxford Nanopore Technology.</title>
        <authorList>
            <person name="Leo P."/>
            <person name="Venkateswaran K."/>
        </authorList>
    </citation>
    <scope>NUCLEOTIDE SEQUENCE</scope>
    <source>
        <strain evidence="1">MNA-CCFEE 5262</strain>
    </source>
</reference>
<gene>
    <name evidence="1" type="ORF">QFC20_002508</name>
</gene>
<accession>A0ACC2WIF0</accession>
<evidence type="ECO:0000313" key="1">
    <source>
        <dbReference type="EMBL" id="KAJ9111535.1"/>
    </source>
</evidence>
<dbReference type="Proteomes" id="UP001230649">
    <property type="component" value="Unassembled WGS sequence"/>
</dbReference>
<sequence>MLVPLTIGKLIDFFASPTHESFFGLSFPVAAAVLALTFCIGAGANAGRAILMRLSGQRIIARVRNEAYLSTLKQEPEFADKGAGDIVSRLSVDTSIVGDSVTSNLSDGLRAIISAVVGVAAMVYISAKLTMVMLAVVPPVSIGAVIYGRYLRKLSNQTQEALGEMSKTAEEKLNAFKTVAAFNAQALEGSRFSHKVDKVFQLAKKEAIASGIFFGGSGLTGNLTMLCLLGYGGHLVSRGEITVGDLTSLLIYTGYVGGSVSGLTGFWTGLMKGVGAGSRVFDLLDRKSAIPLSVGKFCPKERNGPIRLENISFTYPSRKEVGVLNKVNLDIEVGTSLAICGPSGSGKSSIQALLCRFYDPNEGRVLFDGEDIRDFTVESWRSRIGVVSQDPTLFTGSVHDNIAYGVPDTTREDVEEAARQANCDFIWSLPQGFDTQIAIARALVRKPSILLLDEATSALDSTSEHAVNSAIDHIIHSQQITVILVAHRLSSIARAERVVVVEAGHITEEGTYAELSRREGGRFRSLMAAQLALEKSKPDVQKGPNVEGVTESEATVEDSKVN</sequence>
<proteinExistence type="predicted"/>
<comment type="caution">
    <text evidence="1">The sequence shown here is derived from an EMBL/GenBank/DDBJ whole genome shotgun (WGS) entry which is preliminary data.</text>
</comment>
<organism evidence="1 2">
    <name type="scientific">Naganishia adeliensis</name>
    <dbReference type="NCBI Taxonomy" id="92952"/>
    <lineage>
        <taxon>Eukaryota</taxon>
        <taxon>Fungi</taxon>
        <taxon>Dikarya</taxon>
        <taxon>Basidiomycota</taxon>
        <taxon>Agaricomycotina</taxon>
        <taxon>Tremellomycetes</taxon>
        <taxon>Filobasidiales</taxon>
        <taxon>Filobasidiaceae</taxon>
        <taxon>Naganishia</taxon>
    </lineage>
</organism>
<dbReference type="EMBL" id="JASBWS010000018">
    <property type="protein sequence ID" value="KAJ9111535.1"/>
    <property type="molecule type" value="Genomic_DNA"/>
</dbReference>
<name>A0ACC2WIF0_9TREE</name>
<evidence type="ECO:0000313" key="2">
    <source>
        <dbReference type="Proteomes" id="UP001230649"/>
    </source>
</evidence>